<dbReference type="GO" id="GO:0061710">
    <property type="term" value="F:L-threonylcarbamoyladenylate synthase"/>
    <property type="evidence" value="ECO:0007669"/>
    <property type="project" value="UniProtKB-EC"/>
</dbReference>
<dbReference type="EMBL" id="ML220113">
    <property type="protein sequence ID" value="TGZ84167.1"/>
    <property type="molecule type" value="Genomic_DNA"/>
</dbReference>
<evidence type="ECO:0000256" key="11">
    <source>
        <dbReference type="ARBA" id="ARBA00029774"/>
    </source>
</evidence>
<keyword evidence="8" id="KW-0548">Nucleotidyltransferase</keyword>
<name>A0A4S2N4S1_9PEZI</name>
<dbReference type="STRING" id="341454.A0A4S2N4S1"/>
<evidence type="ECO:0000256" key="14">
    <source>
        <dbReference type="SAM" id="MobiDB-lite"/>
    </source>
</evidence>
<evidence type="ECO:0000256" key="2">
    <source>
        <dbReference type="ARBA" id="ARBA00007663"/>
    </source>
</evidence>
<dbReference type="InterPro" id="IPR050156">
    <property type="entry name" value="TC-AMP_synthase_SUA5"/>
</dbReference>
<evidence type="ECO:0000256" key="13">
    <source>
        <dbReference type="ARBA" id="ARBA00056339"/>
    </source>
</evidence>
<dbReference type="EC" id="2.7.7.87" evidence="3"/>
<dbReference type="FunFam" id="3.90.870.10:FF:000008">
    <property type="entry name" value="Threonylcarbamoyl-AMP synthase"/>
    <property type="match status" value="1"/>
</dbReference>
<evidence type="ECO:0000256" key="4">
    <source>
        <dbReference type="ARBA" id="ARBA00015492"/>
    </source>
</evidence>
<dbReference type="InterPro" id="IPR038385">
    <property type="entry name" value="Sua5/YwlC_C"/>
</dbReference>
<dbReference type="GO" id="GO:0005737">
    <property type="term" value="C:cytoplasm"/>
    <property type="evidence" value="ECO:0007669"/>
    <property type="project" value="UniProtKB-SubCell"/>
</dbReference>
<dbReference type="GO" id="GO:0005524">
    <property type="term" value="F:ATP binding"/>
    <property type="evidence" value="ECO:0007669"/>
    <property type="project" value="UniProtKB-KW"/>
</dbReference>
<evidence type="ECO:0000256" key="5">
    <source>
        <dbReference type="ARBA" id="ARBA00022490"/>
    </source>
</evidence>
<sequence>MATDTRPPSGPPSTPPPQYRKRLETEVRSVDPSAVAFTPSSTSPDVHPYDSPTLSISSEETFAALHHAAALLLAQQPIAFPTETVYGLGADATSDEAVASIFTAKSRPSDNPLIVHIASLQQLRALLPENKIPEFYLPLIHKFWPGALTILLPLPSPPSLSKRVTATQPTFGARMPNHTIPLALSAMTGKPLAAPSANESGKPSPTAASHVFTDLQGRIPLILDAGGCSVGVESTVIDGFHSPPIILRPGGVSVEAIRACGGIWASTIVAGESYDDNSTISSTRKNSKSSSATSTADVDSSGPRAPGMKYKHYSPRAGVILYEHGARPPAGRALIDPRLQRIGVIRTRTWKPGSVEREVRAEEEIARRDGGELSPTEIFEVAIGESGEDIARGLFAAMREVDEKDVDVIHVEGIEEKEEGKAVMNRLYKAASVVVRNVSAS</sequence>
<evidence type="ECO:0000256" key="12">
    <source>
        <dbReference type="ARBA" id="ARBA00048366"/>
    </source>
</evidence>
<dbReference type="InterPro" id="IPR005145">
    <property type="entry name" value="Sua5_C"/>
</dbReference>
<reference evidence="16 17" key="1">
    <citation type="submission" date="2019-04" db="EMBL/GenBank/DDBJ databases">
        <title>Comparative genomics and transcriptomics to analyze fruiting body development in filamentous ascomycetes.</title>
        <authorList>
            <consortium name="DOE Joint Genome Institute"/>
            <person name="Lutkenhaus R."/>
            <person name="Traeger S."/>
            <person name="Breuer J."/>
            <person name="Kuo A."/>
            <person name="Lipzen A."/>
            <person name="Pangilinan J."/>
            <person name="Dilworth D."/>
            <person name="Sandor L."/>
            <person name="Poggeler S."/>
            <person name="Barry K."/>
            <person name="Grigoriev I.V."/>
            <person name="Nowrousian M."/>
        </authorList>
    </citation>
    <scope>NUCLEOTIDE SEQUENCE [LARGE SCALE GENOMIC DNA]</scope>
    <source>
        <strain evidence="16 17">CBS 389.68</strain>
    </source>
</reference>
<dbReference type="InterPro" id="IPR017945">
    <property type="entry name" value="DHBP_synth_RibB-like_a/b_dom"/>
</dbReference>
<dbReference type="Pfam" id="PF01300">
    <property type="entry name" value="Sua5_yciO_yrdC"/>
    <property type="match status" value="1"/>
</dbReference>
<evidence type="ECO:0000313" key="17">
    <source>
        <dbReference type="Proteomes" id="UP000298138"/>
    </source>
</evidence>
<evidence type="ECO:0000256" key="9">
    <source>
        <dbReference type="ARBA" id="ARBA00022741"/>
    </source>
</evidence>
<dbReference type="InterPro" id="IPR006070">
    <property type="entry name" value="Sua5-like_dom"/>
</dbReference>
<dbReference type="GO" id="GO:0003725">
    <property type="term" value="F:double-stranded RNA binding"/>
    <property type="evidence" value="ECO:0007669"/>
    <property type="project" value="InterPro"/>
</dbReference>
<dbReference type="Pfam" id="PF03481">
    <property type="entry name" value="Sua5_C"/>
    <property type="match status" value="1"/>
</dbReference>
<dbReference type="PANTHER" id="PTHR17490">
    <property type="entry name" value="SUA5"/>
    <property type="match status" value="1"/>
</dbReference>
<feature type="region of interest" description="Disordered" evidence="14">
    <location>
        <begin position="1"/>
        <end position="52"/>
    </location>
</feature>
<dbReference type="FunCoup" id="A0A4S2N4S1">
    <property type="interactions" value="81"/>
</dbReference>
<evidence type="ECO:0000256" key="8">
    <source>
        <dbReference type="ARBA" id="ARBA00022695"/>
    </source>
</evidence>
<protein>
    <recommendedName>
        <fullName evidence="4">Threonylcarbamoyl-AMP synthase</fullName>
        <ecNumber evidence="3">2.7.7.87</ecNumber>
    </recommendedName>
    <alternativeName>
        <fullName evidence="11">L-threonylcarbamoyladenylate synthase</fullName>
    </alternativeName>
</protein>
<dbReference type="GO" id="GO:0000049">
    <property type="term" value="F:tRNA binding"/>
    <property type="evidence" value="ECO:0007669"/>
    <property type="project" value="TreeGrafter"/>
</dbReference>
<comment type="subcellular location">
    <subcellularLocation>
        <location evidence="1">Cytoplasm</location>
    </subcellularLocation>
</comment>
<dbReference type="SUPFAM" id="SSF55821">
    <property type="entry name" value="YrdC/RibB"/>
    <property type="match status" value="1"/>
</dbReference>
<feature type="compositionally biased region" description="Low complexity" evidence="14">
    <location>
        <begin position="277"/>
        <end position="301"/>
    </location>
</feature>
<evidence type="ECO:0000256" key="1">
    <source>
        <dbReference type="ARBA" id="ARBA00004496"/>
    </source>
</evidence>
<dbReference type="OrthoDB" id="412787at2759"/>
<dbReference type="PROSITE" id="PS51163">
    <property type="entry name" value="YRDC"/>
    <property type="match status" value="1"/>
</dbReference>
<accession>A0A4S2N4S1</accession>
<proteinExistence type="inferred from homology"/>
<feature type="region of interest" description="Disordered" evidence="14">
    <location>
        <begin position="275"/>
        <end position="310"/>
    </location>
</feature>
<dbReference type="PANTHER" id="PTHR17490:SF16">
    <property type="entry name" value="THREONYLCARBAMOYL-AMP SYNTHASE"/>
    <property type="match status" value="1"/>
</dbReference>
<feature type="domain" description="YrdC-like" evidence="15">
    <location>
        <begin position="62"/>
        <end position="252"/>
    </location>
</feature>
<keyword evidence="5" id="KW-0963">Cytoplasm</keyword>
<gene>
    <name evidence="16" type="ORF">EX30DRAFT_338723</name>
</gene>
<evidence type="ECO:0000256" key="10">
    <source>
        <dbReference type="ARBA" id="ARBA00022840"/>
    </source>
</evidence>
<comment type="similarity">
    <text evidence="2">Belongs to the SUA5 family.</text>
</comment>
<keyword evidence="7" id="KW-0819">tRNA processing</keyword>
<dbReference type="GO" id="GO:0002949">
    <property type="term" value="P:tRNA threonylcarbamoyladenosine modification"/>
    <property type="evidence" value="ECO:0007669"/>
    <property type="project" value="UniProtKB-ARBA"/>
</dbReference>
<comment type="function">
    <text evidence="13">Required for the formation of a threonylcarbamoyl group on adenosine at position 37 (t(6)A37) in tRNAs that read codons beginning with adenine. Likely catalyzes the conversion of L-threonine, HCO(3)(-)/CO(2) and ATP to give threonylcarbamoyl-AMP (TC-AMP) as the acyladenylate intermediate, with the release of diphosphate. Required for normal translation, by ensuring translation fidelity at the level of codon recognition, appropriate translation initiation selection and maintenance of reading frame. Also involved in telomere replication. Binds to single-stranded telomeric (ssTG) DNA and positively regulates telomere length.</text>
</comment>
<dbReference type="NCBIfam" id="TIGR00057">
    <property type="entry name" value="L-threonylcarbamoyladenylate synthase"/>
    <property type="match status" value="1"/>
</dbReference>
<keyword evidence="10" id="KW-0067">ATP-binding</keyword>
<dbReference type="GO" id="GO:0006450">
    <property type="term" value="P:regulation of translational fidelity"/>
    <property type="evidence" value="ECO:0007669"/>
    <property type="project" value="TreeGrafter"/>
</dbReference>
<evidence type="ECO:0000259" key="15">
    <source>
        <dbReference type="PROSITE" id="PS51163"/>
    </source>
</evidence>
<keyword evidence="9" id="KW-0547">Nucleotide-binding</keyword>
<organism evidence="16 17">
    <name type="scientific">Ascodesmis nigricans</name>
    <dbReference type="NCBI Taxonomy" id="341454"/>
    <lineage>
        <taxon>Eukaryota</taxon>
        <taxon>Fungi</taxon>
        <taxon>Dikarya</taxon>
        <taxon>Ascomycota</taxon>
        <taxon>Pezizomycotina</taxon>
        <taxon>Pezizomycetes</taxon>
        <taxon>Pezizales</taxon>
        <taxon>Ascodesmidaceae</taxon>
        <taxon>Ascodesmis</taxon>
    </lineage>
</organism>
<dbReference type="Gene3D" id="3.90.870.10">
    <property type="entry name" value="DHBP synthase"/>
    <property type="match status" value="1"/>
</dbReference>
<keyword evidence="6" id="KW-0808">Transferase</keyword>
<evidence type="ECO:0000256" key="6">
    <source>
        <dbReference type="ARBA" id="ARBA00022679"/>
    </source>
</evidence>
<comment type="catalytic activity">
    <reaction evidence="12">
        <text>L-threonine + hydrogencarbonate + ATP = L-threonylcarbamoyladenylate + diphosphate + H2O</text>
        <dbReference type="Rhea" id="RHEA:36407"/>
        <dbReference type="ChEBI" id="CHEBI:15377"/>
        <dbReference type="ChEBI" id="CHEBI:17544"/>
        <dbReference type="ChEBI" id="CHEBI:30616"/>
        <dbReference type="ChEBI" id="CHEBI:33019"/>
        <dbReference type="ChEBI" id="CHEBI:57926"/>
        <dbReference type="ChEBI" id="CHEBI:73682"/>
        <dbReference type="EC" id="2.7.7.87"/>
    </reaction>
</comment>
<evidence type="ECO:0000256" key="3">
    <source>
        <dbReference type="ARBA" id="ARBA00012584"/>
    </source>
</evidence>
<evidence type="ECO:0000256" key="7">
    <source>
        <dbReference type="ARBA" id="ARBA00022694"/>
    </source>
</evidence>
<keyword evidence="17" id="KW-1185">Reference proteome</keyword>
<dbReference type="Gene3D" id="3.40.50.11030">
    <property type="entry name" value="Threonylcarbamoyl-AMP synthase, C-terminal domain"/>
    <property type="match status" value="1"/>
</dbReference>
<dbReference type="InParanoid" id="A0A4S2N4S1"/>
<evidence type="ECO:0000313" key="16">
    <source>
        <dbReference type="EMBL" id="TGZ84167.1"/>
    </source>
</evidence>
<dbReference type="Proteomes" id="UP000298138">
    <property type="component" value="Unassembled WGS sequence"/>
</dbReference>
<dbReference type="AlphaFoldDB" id="A0A4S2N4S1"/>
<feature type="compositionally biased region" description="Pro residues" evidence="14">
    <location>
        <begin position="8"/>
        <end position="18"/>
    </location>
</feature>